<name>A0ABS5A5T4_9PSEU</name>
<dbReference type="Proteomes" id="UP001519363">
    <property type="component" value="Unassembled WGS sequence"/>
</dbReference>
<protein>
    <recommendedName>
        <fullName evidence="4">ATP synthase F0 subunit 8</fullName>
    </recommendedName>
</protein>
<evidence type="ECO:0000313" key="2">
    <source>
        <dbReference type="EMBL" id="MBP2471964.1"/>
    </source>
</evidence>
<evidence type="ECO:0008006" key="4">
    <source>
        <dbReference type="Google" id="ProtNLM"/>
    </source>
</evidence>
<evidence type="ECO:0000313" key="3">
    <source>
        <dbReference type="Proteomes" id="UP001519363"/>
    </source>
</evidence>
<comment type="caution">
    <text evidence="2">The sequence shown here is derived from an EMBL/GenBank/DDBJ whole genome shotgun (WGS) entry which is preliminary data.</text>
</comment>
<dbReference type="EMBL" id="JAGIOO010000001">
    <property type="protein sequence ID" value="MBP2471964.1"/>
    <property type="molecule type" value="Genomic_DNA"/>
</dbReference>
<evidence type="ECO:0000256" key="1">
    <source>
        <dbReference type="SAM" id="Phobius"/>
    </source>
</evidence>
<reference evidence="2 3" key="1">
    <citation type="submission" date="2021-03" db="EMBL/GenBank/DDBJ databases">
        <title>Sequencing the genomes of 1000 actinobacteria strains.</title>
        <authorList>
            <person name="Klenk H.-P."/>
        </authorList>
    </citation>
    <scope>NUCLEOTIDE SEQUENCE [LARGE SCALE GENOMIC DNA]</scope>
    <source>
        <strain evidence="2 3">DSM 44580</strain>
    </source>
</reference>
<feature type="transmembrane region" description="Helical" evidence="1">
    <location>
        <begin position="6"/>
        <end position="28"/>
    </location>
</feature>
<keyword evidence="3" id="KW-1185">Reference proteome</keyword>
<organism evidence="2 3">
    <name type="scientific">Crossiella equi</name>
    <dbReference type="NCBI Taxonomy" id="130796"/>
    <lineage>
        <taxon>Bacteria</taxon>
        <taxon>Bacillati</taxon>
        <taxon>Actinomycetota</taxon>
        <taxon>Actinomycetes</taxon>
        <taxon>Pseudonocardiales</taxon>
        <taxon>Pseudonocardiaceae</taxon>
        <taxon>Crossiella</taxon>
    </lineage>
</organism>
<sequence length="38" mass="4243">MSGFELIAFVVGWALSIVAMIVFAFWCVRIADRTPPLD</sequence>
<keyword evidence="1" id="KW-0472">Membrane</keyword>
<keyword evidence="1" id="KW-1133">Transmembrane helix</keyword>
<accession>A0ABS5A5T4</accession>
<gene>
    <name evidence="2" type="ORF">JOF53_000836</name>
</gene>
<proteinExistence type="predicted"/>
<keyword evidence="1" id="KW-0812">Transmembrane</keyword>